<dbReference type="OrthoDB" id="9794849at2"/>
<name>Q0AYA4_SYNWW</name>
<dbReference type="RefSeq" id="WP_011640405.1">
    <property type="nucleotide sequence ID" value="NC_008346.1"/>
</dbReference>
<protein>
    <recommendedName>
        <fullName evidence="3">Nucleotidyl transferase AbiEii/AbiGii toxin family protein</fullName>
    </recommendedName>
</protein>
<dbReference type="STRING" id="335541.Swol_0986"/>
<evidence type="ECO:0000313" key="1">
    <source>
        <dbReference type="EMBL" id="ABI68300.1"/>
    </source>
</evidence>
<accession>Q0AYA4</accession>
<sequence length="231" mass="26276">MFQECINPSLIPILDRLVECDILTDRGFYLAGGTALAIQLGHRISVDLDFFSVDDFEPQNLLISLNESLGEIKVINMSKGTLNFVINGEKVSFIRYPYKNIYLPLDFRGCPIADYRDIGATKLMTISQRGLIRDFYDLDAVIQTGISFAQIVAIMEEKYPTVKTVMPHIIRSIGYFEDADNEPRPLIRRAEGFSLLTDLEWNEIKQRFLILQKNALTRELGIKPEAGPRGR</sequence>
<evidence type="ECO:0000313" key="2">
    <source>
        <dbReference type="Proteomes" id="UP000001968"/>
    </source>
</evidence>
<dbReference type="EMBL" id="CP000448">
    <property type="protein sequence ID" value="ABI68300.1"/>
    <property type="molecule type" value="Genomic_DNA"/>
</dbReference>
<evidence type="ECO:0008006" key="3">
    <source>
        <dbReference type="Google" id="ProtNLM"/>
    </source>
</evidence>
<dbReference type="Proteomes" id="UP000001968">
    <property type="component" value="Chromosome"/>
</dbReference>
<dbReference type="AlphaFoldDB" id="Q0AYA4"/>
<dbReference type="KEGG" id="swo:Swol_0986"/>
<dbReference type="HOGENOM" id="CLU_106275_1_0_9"/>
<dbReference type="InterPro" id="IPR014942">
    <property type="entry name" value="AbiEii"/>
</dbReference>
<proteinExistence type="predicted"/>
<organism evidence="1 2">
    <name type="scientific">Syntrophomonas wolfei subsp. wolfei (strain DSM 2245B / Goettingen)</name>
    <dbReference type="NCBI Taxonomy" id="335541"/>
    <lineage>
        <taxon>Bacteria</taxon>
        <taxon>Bacillati</taxon>
        <taxon>Bacillota</taxon>
        <taxon>Clostridia</taxon>
        <taxon>Eubacteriales</taxon>
        <taxon>Syntrophomonadaceae</taxon>
        <taxon>Syntrophomonas</taxon>
    </lineage>
</organism>
<dbReference type="Pfam" id="PF08843">
    <property type="entry name" value="AbiEii"/>
    <property type="match status" value="1"/>
</dbReference>
<keyword evidence="2" id="KW-1185">Reference proteome</keyword>
<gene>
    <name evidence="1" type="ordered locus">Swol_0986</name>
</gene>
<reference evidence="2" key="1">
    <citation type="journal article" date="2010" name="Environ. Microbiol.">
        <title>The genome of Syntrophomonas wolfei: new insights into syntrophic metabolism and biohydrogen production.</title>
        <authorList>
            <person name="Sieber J.R."/>
            <person name="Sims D.R."/>
            <person name="Han C."/>
            <person name="Kim E."/>
            <person name="Lykidis A."/>
            <person name="Lapidus A.L."/>
            <person name="McDonnald E."/>
            <person name="Rohlin L."/>
            <person name="Culley D.E."/>
            <person name="Gunsalus R."/>
            <person name="McInerney M.J."/>
        </authorList>
    </citation>
    <scope>NUCLEOTIDE SEQUENCE [LARGE SCALE GENOMIC DNA]</scope>
    <source>
        <strain evidence="2">DSM 2245B / Goettingen</strain>
    </source>
</reference>
<dbReference type="eggNOG" id="ENOG5032XCM">
    <property type="taxonomic scope" value="Bacteria"/>
</dbReference>